<name>A0ABV2U2J0_9ACTN</name>
<proteinExistence type="predicted"/>
<evidence type="ECO:0000313" key="3">
    <source>
        <dbReference type="Proteomes" id="UP001550044"/>
    </source>
</evidence>
<dbReference type="RefSeq" id="WP_356503580.1">
    <property type="nucleotide sequence ID" value="NZ_JBEXEF010000042.1"/>
</dbReference>
<reference evidence="2 3" key="1">
    <citation type="submission" date="2024-06" db="EMBL/GenBank/DDBJ databases">
        <title>The Natural Products Discovery Center: Release of the First 8490 Sequenced Strains for Exploring Actinobacteria Biosynthetic Diversity.</title>
        <authorList>
            <person name="Kalkreuter E."/>
            <person name="Kautsar S.A."/>
            <person name="Yang D."/>
            <person name="Bader C.D."/>
            <person name="Teijaro C.N."/>
            <person name="Fluegel L."/>
            <person name="Davis C.M."/>
            <person name="Simpson J.R."/>
            <person name="Lauterbach L."/>
            <person name="Steele A.D."/>
            <person name="Gui C."/>
            <person name="Meng S."/>
            <person name="Li G."/>
            <person name="Viehrig K."/>
            <person name="Ye F."/>
            <person name="Su P."/>
            <person name="Kiefer A.F."/>
            <person name="Nichols A."/>
            <person name="Cepeda A.J."/>
            <person name="Yan W."/>
            <person name="Fan B."/>
            <person name="Jiang Y."/>
            <person name="Adhikari A."/>
            <person name="Zheng C.-J."/>
            <person name="Schuster L."/>
            <person name="Cowan T.M."/>
            <person name="Smanski M.J."/>
            <person name="Chevrette M.G."/>
            <person name="De Carvalho L.P.S."/>
            <person name="Shen B."/>
        </authorList>
    </citation>
    <scope>NUCLEOTIDE SEQUENCE [LARGE SCALE GENOMIC DNA]</scope>
    <source>
        <strain evidence="2 3">NPDC005137</strain>
    </source>
</reference>
<keyword evidence="3" id="KW-1185">Reference proteome</keyword>
<comment type="caution">
    <text evidence="2">The sequence shown here is derived from an EMBL/GenBank/DDBJ whole genome shotgun (WGS) entry which is preliminary data.</text>
</comment>
<feature type="region of interest" description="Disordered" evidence="1">
    <location>
        <begin position="1"/>
        <end position="42"/>
    </location>
</feature>
<accession>A0ABV2U2J0</accession>
<evidence type="ECO:0000313" key="2">
    <source>
        <dbReference type="EMBL" id="MET8432056.1"/>
    </source>
</evidence>
<dbReference type="Proteomes" id="UP001550044">
    <property type="component" value="Unassembled WGS sequence"/>
</dbReference>
<protein>
    <submittedName>
        <fullName evidence="2">Uncharacterized protein</fullName>
    </submittedName>
</protein>
<sequence length="42" mass="4342">MTRRAARVAAYEQRAQHGLPTLPRTSQPLSAPAPTRAGAGGA</sequence>
<dbReference type="EMBL" id="JBEXIP010000002">
    <property type="protein sequence ID" value="MET8432056.1"/>
    <property type="molecule type" value="Genomic_DNA"/>
</dbReference>
<organism evidence="2 3">
    <name type="scientific">Streptomyces sp. 900116325</name>
    <dbReference type="NCBI Taxonomy" id="3154295"/>
    <lineage>
        <taxon>Bacteria</taxon>
        <taxon>Bacillati</taxon>
        <taxon>Actinomycetota</taxon>
        <taxon>Actinomycetes</taxon>
        <taxon>Kitasatosporales</taxon>
        <taxon>Streptomycetaceae</taxon>
        <taxon>Streptomyces</taxon>
    </lineage>
</organism>
<gene>
    <name evidence="2" type="ORF">ABZV61_04480</name>
</gene>
<evidence type="ECO:0000256" key="1">
    <source>
        <dbReference type="SAM" id="MobiDB-lite"/>
    </source>
</evidence>